<organism evidence="2 3">
    <name type="scientific">Novosphingobium umbonatum</name>
    <dbReference type="NCBI Taxonomy" id="1908524"/>
    <lineage>
        <taxon>Bacteria</taxon>
        <taxon>Pseudomonadati</taxon>
        <taxon>Pseudomonadota</taxon>
        <taxon>Alphaproteobacteria</taxon>
        <taxon>Sphingomonadales</taxon>
        <taxon>Sphingomonadaceae</taxon>
        <taxon>Novosphingobium</taxon>
    </lineage>
</organism>
<keyword evidence="1 2" id="KW-0238">DNA-binding</keyword>
<evidence type="ECO:0000313" key="2">
    <source>
        <dbReference type="EMBL" id="RVU04601.1"/>
    </source>
</evidence>
<reference evidence="2 3" key="1">
    <citation type="submission" date="2019-01" db="EMBL/GenBank/DDBJ databases">
        <authorList>
            <person name="Chen W.-M."/>
        </authorList>
    </citation>
    <scope>NUCLEOTIDE SEQUENCE [LARGE SCALE GENOMIC DNA]</scope>
    <source>
        <strain evidence="2 3">FSY-9</strain>
    </source>
</reference>
<dbReference type="SUPFAM" id="SSF50249">
    <property type="entry name" value="Nucleic acid-binding proteins"/>
    <property type="match status" value="1"/>
</dbReference>
<comment type="caution">
    <text evidence="2">The sequence shown here is derived from an EMBL/GenBank/DDBJ whole genome shotgun (WGS) entry which is preliminary data.</text>
</comment>
<dbReference type="OrthoDB" id="7581348at2"/>
<proteinExistence type="predicted"/>
<dbReference type="Gene3D" id="2.40.50.140">
    <property type="entry name" value="Nucleic acid-binding proteins"/>
    <property type="match status" value="1"/>
</dbReference>
<dbReference type="RefSeq" id="WP_127709261.1">
    <property type="nucleotide sequence ID" value="NZ_SACO01000007.1"/>
</dbReference>
<keyword evidence="3" id="KW-1185">Reference proteome</keyword>
<evidence type="ECO:0000313" key="3">
    <source>
        <dbReference type="Proteomes" id="UP000282837"/>
    </source>
</evidence>
<name>A0A3S3TMR6_9SPHN</name>
<dbReference type="Proteomes" id="UP000282837">
    <property type="component" value="Unassembled WGS sequence"/>
</dbReference>
<accession>A0A3S3TMR6</accession>
<evidence type="ECO:0000256" key="1">
    <source>
        <dbReference type="ARBA" id="ARBA00023125"/>
    </source>
</evidence>
<dbReference type="EMBL" id="SACO01000007">
    <property type="protein sequence ID" value="RVU04601.1"/>
    <property type="molecule type" value="Genomic_DNA"/>
</dbReference>
<protein>
    <submittedName>
        <fullName evidence="2">Single-stranded DNA-binding protein</fullName>
    </submittedName>
</protein>
<sequence>MPQNIAEFRIIGRIGKITPRDKVIYVTVAANYNRRDGDGWKSDPHWNNVVGFSNVREQIEAAGKGDLVHITGRMRETSHGEGNEVAYRTELIADTFSVLAKAGGEE</sequence>
<gene>
    <name evidence="2" type="ORF">EOE18_10525</name>
</gene>
<dbReference type="GO" id="GO:0003697">
    <property type="term" value="F:single-stranded DNA binding"/>
    <property type="evidence" value="ECO:0007669"/>
    <property type="project" value="InterPro"/>
</dbReference>
<dbReference type="Pfam" id="PF00436">
    <property type="entry name" value="SSB"/>
    <property type="match status" value="1"/>
</dbReference>
<dbReference type="InterPro" id="IPR000424">
    <property type="entry name" value="Primosome_PriB/ssb"/>
</dbReference>
<dbReference type="InterPro" id="IPR012340">
    <property type="entry name" value="NA-bd_OB-fold"/>
</dbReference>
<dbReference type="CDD" id="cd04496">
    <property type="entry name" value="SSB_OBF"/>
    <property type="match status" value="1"/>
</dbReference>
<dbReference type="AlphaFoldDB" id="A0A3S3TMR6"/>